<sequence>MPVTKIEVRRPRSPEQVQAMIEAVYQAQRVALQVPEGDRQIRYIEHRPEHFAVPPGKTQNYTFVEILLFPGRSLAAKRRLYQEIVSRLGALGIAPGDVFIVLHEPPLDNWGLRGGQPASELDLGFRLDV</sequence>
<dbReference type="Proteomes" id="UP000218644">
    <property type="component" value="Unassembled WGS sequence"/>
</dbReference>
<reference evidence="1 2" key="1">
    <citation type="submission" date="2017-08" db="EMBL/GenBank/DDBJ databases">
        <title>WGS of Clinical strains of the CDC Group NO-1 linked to zoonotic infections in humans.</title>
        <authorList>
            <person name="Bernier A.-M."/>
            <person name="Bernard K."/>
        </authorList>
    </citation>
    <scope>NUCLEOTIDE SEQUENCE [LARGE SCALE GENOMIC DNA]</scope>
    <source>
        <strain evidence="1 2">NML79-0751</strain>
    </source>
</reference>
<name>A0A2A2AT38_9BURK</name>
<organism evidence="1 2">
    <name type="scientific">Vandammella animalimorsus</name>
    <dbReference type="NCBI Taxonomy" id="2029117"/>
    <lineage>
        <taxon>Bacteria</taxon>
        <taxon>Pseudomonadati</taxon>
        <taxon>Pseudomonadota</taxon>
        <taxon>Betaproteobacteria</taxon>
        <taxon>Burkholderiales</taxon>
        <taxon>Comamonadaceae</taxon>
        <taxon>Vandammella</taxon>
    </lineage>
</organism>
<dbReference type="InterPro" id="IPR037479">
    <property type="entry name" value="Tauto_MSAD"/>
</dbReference>
<dbReference type="InterPro" id="IPR014347">
    <property type="entry name" value="Tautomerase/MIF_sf"/>
</dbReference>
<dbReference type="Pfam" id="PF14552">
    <property type="entry name" value="Tautomerase_2"/>
    <property type="match status" value="1"/>
</dbReference>
<comment type="caution">
    <text evidence="1">The sequence shown here is derived from an EMBL/GenBank/DDBJ whole genome shotgun (WGS) entry which is preliminary data.</text>
</comment>
<accession>A0A2A2AT38</accession>
<dbReference type="PANTHER" id="PTHR38460:SF1">
    <property type="entry name" value="TAUTOMERASE YOLI-RELATED"/>
    <property type="match status" value="1"/>
</dbReference>
<protein>
    <submittedName>
        <fullName evidence="1">Tautomerase family protein</fullName>
    </submittedName>
</protein>
<dbReference type="SUPFAM" id="SSF55331">
    <property type="entry name" value="Tautomerase/MIF"/>
    <property type="match status" value="1"/>
</dbReference>
<dbReference type="Gene3D" id="3.30.429.10">
    <property type="entry name" value="Macrophage Migration Inhibitory Factor"/>
    <property type="match status" value="1"/>
</dbReference>
<dbReference type="AlphaFoldDB" id="A0A2A2AT38"/>
<dbReference type="RefSeq" id="WP_095556408.1">
    <property type="nucleotide sequence ID" value="NZ_NSJD01000003.1"/>
</dbReference>
<dbReference type="EMBL" id="NSJD01000003">
    <property type="protein sequence ID" value="PAT40891.1"/>
    <property type="molecule type" value="Genomic_DNA"/>
</dbReference>
<gene>
    <name evidence="1" type="ORF">CK623_03685</name>
</gene>
<evidence type="ECO:0000313" key="1">
    <source>
        <dbReference type="EMBL" id="PAT40891.1"/>
    </source>
</evidence>
<proteinExistence type="predicted"/>
<dbReference type="PANTHER" id="PTHR38460">
    <property type="entry name" value="TAUTOMERASE YOLI-RELATED"/>
    <property type="match status" value="1"/>
</dbReference>
<evidence type="ECO:0000313" key="2">
    <source>
        <dbReference type="Proteomes" id="UP000218644"/>
    </source>
</evidence>